<protein>
    <recommendedName>
        <fullName evidence="3">N-acetylglutamate synthase</fullName>
    </recommendedName>
</protein>
<organism evidence="1 2">
    <name type="scientific">Fontibacillus phaseoli</name>
    <dbReference type="NCBI Taxonomy" id="1416533"/>
    <lineage>
        <taxon>Bacteria</taxon>
        <taxon>Bacillati</taxon>
        <taxon>Bacillota</taxon>
        <taxon>Bacilli</taxon>
        <taxon>Bacillales</taxon>
        <taxon>Paenibacillaceae</taxon>
        <taxon>Fontibacillus</taxon>
    </lineage>
</organism>
<name>A0A369BIR7_9BACL</name>
<evidence type="ECO:0008006" key="3">
    <source>
        <dbReference type="Google" id="ProtNLM"/>
    </source>
</evidence>
<sequence length="116" mass="13397">MIINSINYNGRIFRTVNNTDNGEVNRETIFKYFQNDNTVWADYSGGGIISGHLIALVDTNGCLDMRYHHINDKNEIMTGVCKSKPEILEDGKIRMHEEWEWTCKDRSKGKSIVEEI</sequence>
<dbReference type="AlphaFoldDB" id="A0A369BIR7"/>
<accession>A0A369BIR7</accession>
<gene>
    <name evidence="1" type="ORF">DFP94_102243</name>
</gene>
<comment type="caution">
    <text evidence="1">The sequence shown here is derived from an EMBL/GenBank/DDBJ whole genome shotgun (WGS) entry which is preliminary data.</text>
</comment>
<keyword evidence="2" id="KW-1185">Reference proteome</keyword>
<proteinExistence type="predicted"/>
<reference evidence="1 2" key="1">
    <citation type="submission" date="2018-07" db="EMBL/GenBank/DDBJ databases">
        <title>Genomic Encyclopedia of Type Strains, Phase III (KMG-III): the genomes of soil and plant-associated and newly described type strains.</title>
        <authorList>
            <person name="Whitman W."/>
        </authorList>
    </citation>
    <scope>NUCLEOTIDE SEQUENCE [LARGE SCALE GENOMIC DNA]</scope>
    <source>
        <strain evidence="1 2">CECT 8333</strain>
    </source>
</reference>
<dbReference type="EMBL" id="QPJW01000002">
    <property type="protein sequence ID" value="RCX21490.1"/>
    <property type="molecule type" value="Genomic_DNA"/>
</dbReference>
<evidence type="ECO:0000313" key="1">
    <source>
        <dbReference type="EMBL" id="RCX21490.1"/>
    </source>
</evidence>
<evidence type="ECO:0000313" key="2">
    <source>
        <dbReference type="Proteomes" id="UP000253090"/>
    </source>
</evidence>
<dbReference type="InterPro" id="IPR058595">
    <property type="entry name" value="Avidin-like"/>
</dbReference>
<dbReference type="OrthoDB" id="5684515at2"/>
<dbReference type="Proteomes" id="UP000253090">
    <property type="component" value="Unassembled WGS sequence"/>
</dbReference>
<dbReference type="RefSeq" id="WP_114496042.1">
    <property type="nucleotide sequence ID" value="NZ_QPJW01000002.1"/>
</dbReference>
<dbReference type="Pfam" id="PF26421">
    <property type="entry name" value="Avidin_like"/>
    <property type="match status" value="1"/>
</dbReference>